<keyword evidence="3" id="KW-1185">Reference proteome</keyword>
<feature type="compositionally biased region" description="Basic and acidic residues" evidence="1">
    <location>
        <begin position="65"/>
        <end position="85"/>
    </location>
</feature>
<proteinExistence type="predicted"/>
<accession>A0A167IY58</accession>
<feature type="region of interest" description="Disordered" evidence="1">
    <location>
        <begin position="1"/>
        <end position="28"/>
    </location>
</feature>
<sequence>MIPSAFRLPVRPAPQRRPQKPGLTHSSQAILRVPVLRQIARRRQHGHLIQPQLAHLLTELGKQPGMRERSLRPTVHAPEHPRKTP</sequence>
<evidence type="ECO:0000256" key="1">
    <source>
        <dbReference type="SAM" id="MobiDB-lite"/>
    </source>
</evidence>
<dbReference type="AlphaFoldDB" id="A0A167IY58"/>
<dbReference type="EMBL" id="KV417304">
    <property type="protein sequence ID" value="KZO93076.1"/>
    <property type="molecule type" value="Genomic_DNA"/>
</dbReference>
<feature type="region of interest" description="Disordered" evidence="1">
    <location>
        <begin position="61"/>
        <end position="85"/>
    </location>
</feature>
<evidence type="ECO:0000313" key="3">
    <source>
        <dbReference type="Proteomes" id="UP000076738"/>
    </source>
</evidence>
<gene>
    <name evidence="2" type="ORF">CALVIDRAFT_540329</name>
</gene>
<organism evidence="2 3">
    <name type="scientific">Calocera viscosa (strain TUFC12733)</name>
    <dbReference type="NCBI Taxonomy" id="1330018"/>
    <lineage>
        <taxon>Eukaryota</taxon>
        <taxon>Fungi</taxon>
        <taxon>Dikarya</taxon>
        <taxon>Basidiomycota</taxon>
        <taxon>Agaricomycotina</taxon>
        <taxon>Dacrymycetes</taxon>
        <taxon>Dacrymycetales</taxon>
        <taxon>Dacrymycetaceae</taxon>
        <taxon>Calocera</taxon>
    </lineage>
</organism>
<name>A0A167IY58_CALVF</name>
<evidence type="ECO:0000313" key="2">
    <source>
        <dbReference type="EMBL" id="KZO93076.1"/>
    </source>
</evidence>
<reference evidence="2 3" key="1">
    <citation type="journal article" date="2016" name="Mol. Biol. Evol.">
        <title>Comparative Genomics of Early-Diverging Mushroom-Forming Fungi Provides Insights into the Origins of Lignocellulose Decay Capabilities.</title>
        <authorList>
            <person name="Nagy L.G."/>
            <person name="Riley R."/>
            <person name="Tritt A."/>
            <person name="Adam C."/>
            <person name="Daum C."/>
            <person name="Floudas D."/>
            <person name="Sun H."/>
            <person name="Yadav J.S."/>
            <person name="Pangilinan J."/>
            <person name="Larsson K.H."/>
            <person name="Matsuura K."/>
            <person name="Barry K."/>
            <person name="Labutti K."/>
            <person name="Kuo R."/>
            <person name="Ohm R.A."/>
            <person name="Bhattacharya S.S."/>
            <person name="Shirouzu T."/>
            <person name="Yoshinaga Y."/>
            <person name="Martin F.M."/>
            <person name="Grigoriev I.V."/>
            <person name="Hibbett D.S."/>
        </authorList>
    </citation>
    <scope>NUCLEOTIDE SEQUENCE [LARGE SCALE GENOMIC DNA]</scope>
    <source>
        <strain evidence="2 3">TUFC12733</strain>
    </source>
</reference>
<protein>
    <submittedName>
        <fullName evidence="2">Uncharacterized protein</fullName>
    </submittedName>
</protein>
<dbReference type="Proteomes" id="UP000076738">
    <property type="component" value="Unassembled WGS sequence"/>
</dbReference>